<dbReference type="GO" id="GO:0015629">
    <property type="term" value="C:actin cytoskeleton"/>
    <property type="evidence" value="ECO:0007669"/>
    <property type="project" value="TreeGrafter"/>
</dbReference>
<dbReference type="PANTHER" id="PTHR10551">
    <property type="entry name" value="FASCIN"/>
    <property type="match status" value="1"/>
</dbReference>
<dbReference type="Pfam" id="PF18099">
    <property type="entry name" value="CBM_35_2"/>
    <property type="match status" value="1"/>
</dbReference>
<dbReference type="GO" id="GO:0051015">
    <property type="term" value="F:actin filament binding"/>
    <property type="evidence" value="ECO:0007669"/>
    <property type="project" value="InterPro"/>
</dbReference>
<feature type="domain" description="CBM6" evidence="3">
    <location>
        <begin position="381"/>
        <end position="515"/>
    </location>
</feature>
<name>A0A495JNA8_9ACTN</name>
<gene>
    <name evidence="4" type="ORF">BDK92_4191</name>
</gene>
<dbReference type="InterPro" id="IPR008979">
    <property type="entry name" value="Galactose-bd-like_sf"/>
</dbReference>
<dbReference type="GO" id="GO:0016477">
    <property type="term" value="P:cell migration"/>
    <property type="evidence" value="ECO:0007669"/>
    <property type="project" value="TreeGrafter"/>
</dbReference>
<evidence type="ECO:0000313" key="4">
    <source>
        <dbReference type="EMBL" id="RKR89832.1"/>
    </source>
</evidence>
<evidence type="ECO:0000256" key="1">
    <source>
        <dbReference type="ARBA" id="ARBA00022729"/>
    </source>
</evidence>
<dbReference type="SUPFAM" id="SSF49785">
    <property type="entry name" value="Galactose-binding domain-like"/>
    <property type="match status" value="1"/>
</dbReference>
<protein>
    <submittedName>
        <fullName evidence="4">Carbohydrate binding protein with CBM6 domain</fullName>
    </submittedName>
</protein>
<evidence type="ECO:0000313" key="5">
    <source>
        <dbReference type="Proteomes" id="UP000277671"/>
    </source>
</evidence>
<evidence type="ECO:0000259" key="3">
    <source>
        <dbReference type="PROSITE" id="PS51175"/>
    </source>
</evidence>
<dbReference type="GO" id="GO:0051017">
    <property type="term" value="P:actin filament bundle assembly"/>
    <property type="evidence" value="ECO:0007669"/>
    <property type="project" value="TreeGrafter"/>
</dbReference>
<proteinExistence type="predicted"/>
<accession>A0A495JNA8</accession>
<dbReference type="InterPro" id="IPR005084">
    <property type="entry name" value="CBM6"/>
</dbReference>
<dbReference type="InterPro" id="IPR008999">
    <property type="entry name" value="Actin-crosslinking"/>
</dbReference>
<dbReference type="InterPro" id="IPR032178">
    <property type="entry name" value="DUF5010"/>
</dbReference>
<dbReference type="Gene3D" id="3.20.20.80">
    <property type="entry name" value="Glycosidases"/>
    <property type="match status" value="1"/>
</dbReference>
<dbReference type="AlphaFoldDB" id="A0A495JNA8"/>
<dbReference type="SMART" id="SM00606">
    <property type="entry name" value="CBD_IV"/>
    <property type="match status" value="1"/>
</dbReference>
<dbReference type="Proteomes" id="UP000277671">
    <property type="component" value="Unassembled WGS sequence"/>
</dbReference>
<dbReference type="InterPro" id="IPR010431">
    <property type="entry name" value="Fascin"/>
</dbReference>
<keyword evidence="1 2" id="KW-0732">Signal</keyword>
<organism evidence="4 5">
    <name type="scientific">Micromonospora pisi</name>
    <dbReference type="NCBI Taxonomy" id="589240"/>
    <lineage>
        <taxon>Bacteria</taxon>
        <taxon>Bacillati</taxon>
        <taxon>Actinomycetota</taxon>
        <taxon>Actinomycetes</taxon>
        <taxon>Micromonosporales</taxon>
        <taxon>Micromonosporaceae</taxon>
        <taxon>Micromonospora</taxon>
    </lineage>
</organism>
<dbReference type="EMBL" id="RBKT01000001">
    <property type="protein sequence ID" value="RKR89832.1"/>
    <property type="molecule type" value="Genomic_DNA"/>
</dbReference>
<comment type="caution">
    <text evidence="4">The sequence shown here is derived from an EMBL/GenBank/DDBJ whole genome shotgun (WGS) entry which is preliminary data.</text>
</comment>
<dbReference type="Gene3D" id="2.80.10.50">
    <property type="match status" value="1"/>
</dbReference>
<dbReference type="Pfam" id="PF16402">
    <property type="entry name" value="DUF5010"/>
    <property type="match status" value="1"/>
</dbReference>
<evidence type="ECO:0000256" key="2">
    <source>
        <dbReference type="SAM" id="SignalP"/>
    </source>
</evidence>
<feature type="signal peptide" evidence="2">
    <location>
        <begin position="1"/>
        <end position="22"/>
    </location>
</feature>
<dbReference type="SUPFAM" id="SSF50405">
    <property type="entry name" value="Actin-crosslinking proteins"/>
    <property type="match status" value="1"/>
</dbReference>
<dbReference type="InterPro" id="IPR041342">
    <property type="entry name" value="CBM35"/>
</dbReference>
<feature type="chain" id="PRO_5019828552" evidence="2">
    <location>
        <begin position="23"/>
        <end position="664"/>
    </location>
</feature>
<dbReference type="GO" id="GO:0005737">
    <property type="term" value="C:cytoplasm"/>
    <property type="evidence" value="ECO:0007669"/>
    <property type="project" value="TreeGrafter"/>
</dbReference>
<dbReference type="PANTHER" id="PTHR10551:SF9">
    <property type="entry name" value="FASCIN-2"/>
    <property type="match status" value="1"/>
</dbReference>
<dbReference type="GO" id="GO:0030246">
    <property type="term" value="F:carbohydrate binding"/>
    <property type="evidence" value="ECO:0007669"/>
    <property type="project" value="InterPro"/>
</dbReference>
<dbReference type="CDD" id="cd00257">
    <property type="entry name" value="beta-trefoil_FSCN-like"/>
    <property type="match status" value="1"/>
</dbReference>
<dbReference type="CDD" id="cd04080">
    <property type="entry name" value="CBM6_cellulase-like"/>
    <property type="match status" value="1"/>
</dbReference>
<dbReference type="InterPro" id="IPR006584">
    <property type="entry name" value="Cellulose-bd_IV"/>
</dbReference>
<reference evidence="4 5" key="1">
    <citation type="submission" date="2018-10" db="EMBL/GenBank/DDBJ databases">
        <title>Sequencing the genomes of 1000 actinobacteria strains.</title>
        <authorList>
            <person name="Klenk H.-P."/>
        </authorList>
    </citation>
    <scope>NUCLEOTIDE SEQUENCE [LARGE SCALE GENOMIC DNA]</scope>
    <source>
        <strain evidence="4 5">DSM 45175</strain>
    </source>
</reference>
<keyword evidence="5" id="KW-1185">Reference proteome</keyword>
<dbReference type="PROSITE" id="PS51175">
    <property type="entry name" value="CBM6"/>
    <property type="match status" value="1"/>
</dbReference>
<dbReference type="GO" id="GO:0007163">
    <property type="term" value="P:establishment or maintenance of cell polarity"/>
    <property type="evidence" value="ECO:0007669"/>
    <property type="project" value="TreeGrafter"/>
</dbReference>
<sequence>MLGLAMIFPAGTLGATATAATAADTPVVVTGGTSLPGRTATATGPGGVTFGLSGGTLNGSYPGNGSTIFNLPMYLVTSGDRAKFWDNYVEELVTSGVDFVAPVLRGYAPGSAVPNGGGDPRLLTELVDAINRRGVADRLKIAAFDDTPASMTDKKNLAVHKRGGYDPPFDIADADGTGEGGYKYIWDNNLRAFFTGVPDNLRFKIDGRPVVYEWSLSDSFFVNQGDGNSARMLQHVRDRAKAEFGVDPFFNLDRTWMERDPAVSTVANGSNAWFNMPNGGRSLITFNGRSYGVAVPGFYVVRDTTNMVIDPNHGQAFANNLNTTVNSGAAATLVEGFTDWEENAAVWRMAAGTYAERRVDYPNQMLNVLRRYSRNPFPTDMRVEAETADSYSDSTPSNAYGVYRAGDLDVQASLDTGGGWNVGSTSNGEWLQWQEIPLQNAVTLKARVSTPNTDAKLRFVIDGVAGPAVSVPNTGGWQNYQTIDAGAFSLVAGKHHTVRLEFLGGPLNINFWQALTQNPPAGENPPVGGNPLPTGPIALRAVINNKYVSASSAGAGNLIAGAAAIGVWEPFELVDLGGGNVALRAKINNMYVSAAEAGAKPLIANRAAVGGWETFTLVRNSDNTVSLRAKVNGRYVSAENYGADPLIANRDTISTWEKFTLTIL</sequence>
<dbReference type="Gene3D" id="2.60.120.260">
    <property type="entry name" value="Galactose-binding domain-like"/>
    <property type="match status" value="1"/>
</dbReference>